<dbReference type="SUPFAM" id="SSF47413">
    <property type="entry name" value="lambda repressor-like DNA-binding domains"/>
    <property type="match status" value="1"/>
</dbReference>
<dbReference type="Proteomes" id="UP000626244">
    <property type="component" value="Unassembled WGS sequence"/>
</dbReference>
<dbReference type="CDD" id="cd01392">
    <property type="entry name" value="HTH_LacI"/>
    <property type="match status" value="1"/>
</dbReference>
<dbReference type="Gene3D" id="3.40.50.2300">
    <property type="match status" value="2"/>
</dbReference>
<dbReference type="GO" id="GO:0003700">
    <property type="term" value="F:DNA-binding transcription factor activity"/>
    <property type="evidence" value="ECO:0007669"/>
    <property type="project" value="TreeGrafter"/>
</dbReference>
<evidence type="ECO:0000313" key="5">
    <source>
        <dbReference type="EMBL" id="GGI15016.1"/>
    </source>
</evidence>
<dbReference type="InterPro" id="IPR000843">
    <property type="entry name" value="HTH_LacI"/>
</dbReference>
<dbReference type="EMBL" id="BMHB01000001">
    <property type="protein sequence ID" value="GGI15016.1"/>
    <property type="molecule type" value="Genomic_DNA"/>
</dbReference>
<accession>A0A8J3F018</accession>
<evidence type="ECO:0000256" key="3">
    <source>
        <dbReference type="ARBA" id="ARBA00023163"/>
    </source>
</evidence>
<evidence type="ECO:0000256" key="2">
    <source>
        <dbReference type="ARBA" id="ARBA00023125"/>
    </source>
</evidence>
<dbReference type="SUPFAM" id="SSF53822">
    <property type="entry name" value="Periplasmic binding protein-like I"/>
    <property type="match status" value="1"/>
</dbReference>
<sequence length="347" mass="38877">MTITIKDVAKLANVAPSTVSRVISNSPRISEKTKRKVRKVMDELNYHPNLNARSLANRSTKSIGLVLPPALDASFQNPFFAEVIRGVTAYSNQKEYSLYFITGKNEEEVEQTVNKTVRGRRVDGIILLYSKENDNIIDYLSEHNFPFVLVGKPYHYIEDITYVDNDNYAAAREVTNYLIDQGHKRIAFVGGESSLLVTKNRLRGFQDTMQLNGLSVKEEEIIFTSFTRDGGRKAVNQLMELTELPSAIVVTDDVLSLGIISVFQEHGISVPKDISIISFNNAILAELANPPLTSVDINIFQLGYEAAKNIISKIEEPDGSEKSILVPYKLIVRDTCMKKEDLELVKS</sequence>
<protein>
    <submittedName>
        <fullName evidence="5">LacI family transcriptional regulator</fullName>
    </submittedName>
</protein>
<dbReference type="AlphaFoldDB" id="A0A8J3F018"/>
<dbReference type="RefSeq" id="WP_087999958.1">
    <property type="nucleotide sequence ID" value="NZ_BMHB01000001.1"/>
</dbReference>
<dbReference type="PROSITE" id="PS50932">
    <property type="entry name" value="HTH_LACI_2"/>
    <property type="match status" value="1"/>
</dbReference>
<comment type="caution">
    <text evidence="5">The sequence shown here is derived from an EMBL/GenBank/DDBJ whole genome shotgun (WGS) entry which is preliminary data.</text>
</comment>
<dbReference type="SMART" id="SM00354">
    <property type="entry name" value="HTH_LACI"/>
    <property type="match status" value="1"/>
</dbReference>
<name>A0A8J3F018_9BACI</name>
<dbReference type="Pfam" id="PF00356">
    <property type="entry name" value="LacI"/>
    <property type="match status" value="1"/>
</dbReference>
<gene>
    <name evidence="5" type="ORF">GCM10007380_25850</name>
</gene>
<reference evidence="6" key="1">
    <citation type="journal article" date="2019" name="Int. J. Syst. Evol. Microbiol.">
        <title>The Global Catalogue of Microorganisms (GCM) 10K type strain sequencing project: providing services to taxonomists for standard genome sequencing and annotation.</title>
        <authorList>
            <consortium name="The Broad Institute Genomics Platform"/>
            <consortium name="The Broad Institute Genome Sequencing Center for Infectious Disease"/>
            <person name="Wu L."/>
            <person name="Ma J."/>
        </authorList>
    </citation>
    <scope>NUCLEOTIDE SEQUENCE [LARGE SCALE GENOMIC DNA]</scope>
    <source>
        <strain evidence="6">CGMCC 1.14993</strain>
    </source>
</reference>
<dbReference type="GO" id="GO:0000976">
    <property type="term" value="F:transcription cis-regulatory region binding"/>
    <property type="evidence" value="ECO:0007669"/>
    <property type="project" value="TreeGrafter"/>
</dbReference>
<dbReference type="Gene3D" id="1.10.260.40">
    <property type="entry name" value="lambda repressor-like DNA-binding domains"/>
    <property type="match status" value="1"/>
</dbReference>
<dbReference type="CDD" id="cd06294">
    <property type="entry name" value="PBP1_MalR-like"/>
    <property type="match status" value="1"/>
</dbReference>
<organism evidence="5 6">
    <name type="scientific">Gottfriedia solisilvae</name>
    <dbReference type="NCBI Taxonomy" id="1516104"/>
    <lineage>
        <taxon>Bacteria</taxon>
        <taxon>Bacillati</taxon>
        <taxon>Bacillota</taxon>
        <taxon>Bacilli</taxon>
        <taxon>Bacillales</taxon>
        <taxon>Bacillaceae</taxon>
        <taxon>Gottfriedia</taxon>
    </lineage>
</organism>
<keyword evidence="2" id="KW-0238">DNA-binding</keyword>
<evidence type="ECO:0000313" key="6">
    <source>
        <dbReference type="Proteomes" id="UP000626244"/>
    </source>
</evidence>
<dbReference type="PANTHER" id="PTHR30146:SF109">
    <property type="entry name" value="HTH-TYPE TRANSCRIPTIONAL REGULATOR GALS"/>
    <property type="match status" value="1"/>
</dbReference>
<keyword evidence="3" id="KW-0804">Transcription</keyword>
<proteinExistence type="predicted"/>
<dbReference type="InterPro" id="IPR028082">
    <property type="entry name" value="Peripla_BP_I"/>
</dbReference>
<feature type="domain" description="HTH lacI-type" evidence="4">
    <location>
        <begin position="3"/>
        <end position="57"/>
    </location>
</feature>
<evidence type="ECO:0000259" key="4">
    <source>
        <dbReference type="PROSITE" id="PS50932"/>
    </source>
</evidence>
<dbReference type="OrthoDB" id="9788209at2"/>
<dbReference type="InterPro" id="IPR046335">
    <property type="entry name" value="LacI/GalR-like_sensor"/>
</dbReference>
<keyword evidence="1" id="KW-0805">Transcription regulation</keyword>
<evidence type="ECO:0000256" key="1">
    <source>
        <dbReference type="ARBA" id="ARBA00023015"/>
    </source>
</evidence>
<dbReference type="PANTHER" id="PTHR30146">
    <property type="entry name" value="LACI-RELATED TRANSCRIPTIONAL REPRESSOR"/>
    <property type="match status" value="1"/>
</dbReference>
<dbReference type="InterPro" id="IPR010982">
    <property type="entry name" value="Lambda_DNA-bd_dom_sf"/>
</dbReference>
<keyword evidence="6" id="KW-1185">Reference proteome</keyword>
<dbReference type="Pfam" id="PF13377">
    <property type="entry name" value="Peripla_BP_3"/>
    <property type="match status" value="1"/>
</dbReference>